<dbReference type="EMBL" id="CAXKWB010072669">
    <property type="protein sequence ID" value="CAL4196222.1"/>
    <property type="molecule type" value="Genomic_DNA"/>
</dbReference>
<evidence type="ECO:0000313" key="2">
    <source>
        <dbReference type="Proteomes" id="UP001497623"/>
    </source>
</evidence>
<proteinExistence type="predicted"/>
<dbReference type="Proteomes" id="UP001497623">
    <property type="component" value="Unassembled WGS sequence"/>
</dbReference>
<evidence type="ECO:0000313" key="1">
    <source>
        <dbReference type="EMBL" id="CAL4196222.1"/>
    </source>
</evidence>
<sequence>RSIFRQSNIDTGVLVIMTELDCDKNSLLQEILSADNDEKIRTLISKLDGLQHEDYFNLVIEYMNFIFNIKGCDDIILNCDMLLNPEDISDPYIRLQLLSFKFIFRKQYSFF</sequence>
<dbReference type="AlphaFoldDB" id="A0AAV2SIW5"/>
<organism evidence="1 2">
    <name type="scientific">Meganyctiphanes norvegica</name>
    <name type="common">Northern krill</name>
    <name type="synonym">Thysanopoda norvegica</name>
    <dbReference type="NCBI Taxonomy" id="48144"/>
    <lineage>
        <taxon>Eukaryota</taxon>
        <taxon>Metazoa</taxon>
        <taxon>Ecdysozoa</taxon>
        <taxon>Arthropoda</taxon>
        <taxon>Crustacea</taxon>
        <taxon>Multicrustacea</taxon>
        <taxon>Malacostraca</taxon>
        <taxon>Eumalacostraca</taxon>
        <taxon>Eucarida</taxon>
        <taxon>Euphausiacea</taxon>
        <taxon>Euphausiidae</taxon>
        <taxon>Meganyctiphanes</taxon>
    </lineage>
</organism>
<reference evidence="1 2" key="1">
    <citation type="submission" date="2024-05" db="EMBL/GenBank/DDBJ databases">
        <authorList>
            <person name="Wallberg A."/>
        </authorList>
    </citation>
    <scope>NUCLEOTIDE SEQUENCE [LARGE SCALE GENOMIC DNA]</scope>
</reference>
<accession>A0AAV2SIW5</accession>
<protein>
    <submittedName>
        <fullName evidence="1">Uncharacterized protein</fullName>
    </submittedName>
</protein>
<comment type="caution">
    <text evidence="1">The sequence shown here is derived from an EMBL/GenBank/DDBJ whole genome shotgun (WGS) entry which is preliminary data.</text>
</comment>
<gene>
    <name evidence="1" type="ORF">MNOR_LOCUS37152</name>
</gene>
<name>A0AAV2SIW5_MEGNR</name>
<keyword evidence="2" id="KW-1185">Reference proteome</keyword>
<feature type="non-terminal residue" evidence="1">
    <location>
        <position position="1"/>
    </location>
</feature>